<dbReference type="Proteomes" id="UP001630127">
    <property type="component" value="Unassembled WGS sequence"/>
</dbReference>
<evidence type="ECO:0000256" key="2">
    <source>
        <dbReference type="SAM" id="MobiDB-lite"/>
    </source>
</evidence>
<dbReference type="AlphaFoldDB" id="A0ABD3ATA9"/>
<dbReference type="EMBL" id="JBJUIK010000002">
    <property type="protein sequence ID" value="KAL3534399.1"/>
    <property type="molecule type" value="Genomic_DNA"/>
</dbReference>
<feature type="region of interest" description="Disordered" evidence="2">
    <location>
        <begin position="237"/>
        <end position="256"/>
    </location>
</feature>
<organism evidence="4 5">
    <name type="scientific">Cinchona calisaya</name>
    <dbReference type="NCBI Taxonomy" id="153742"/>
    <lineage>
        <taxon>Eukaryota</taxon>
        <taxon>Viridiplantae</taxon>
        <taxon>Streptophyta</taxon>
        <taxon>Embryophyta</taxon>
        <taxon>Tracheophyta</taxon>
        <taxon>Spermatophyta</taxon>
        <taxon>Magnoliopsida</taxon>
        <taxon>eudicotyledons</taxon>
        <taxon>Gunneridae</taxon>
        <taxon>Pentapetalae</taxon>
        <taxon>asterids</taxon>
        <taxon>lamiids</taxon>
        <taxon>Gentianales</taxon>
        <taxon>Rubiaceae</taxon>
        <taxon>Cinchonoideae</taxon>
        <taxon>Cinchoneae</taxon>
        <taxon>Cinchona</taxon>
    </lineage>
</organism>
<keyword evidence="5" id="KW-1185">Reference proteome</keyword>
<feature type="region of interest" description="Disordered" evidence="2">
    <location>
        <begin position="323"/>
        <end position="347"/>
    </location>
</feature>
<accession>A0ABD3ATA9</accession>
<sequence>MLTCDLDLLKFSMAMDSSLWDPPIYEDDYSEFGGNWLADFYFDLGRDVIEEDAINRRCCIQVLNTLRPKADTEIEELEQEIILLQGQLAWADEVWSKTCSNTLIERINSLNLLIHRLKNEKLQKEHELDFDFQAHGDHAQNEIVQMEHEVNIDLQITGDPTKNEKPKMEHELDSCFQTHGEPSQKEKLGMKHERDFCFQMHEEPAQNEKLQTEHELNFSLQTHREPAPKLSEIIKTLPKKYSPKRDEQNSSSNTEKLATRQFKDEIKFKAFACVAKTLEETVEQLCLEAPKVDEKEKDQIGDTTTPDLITLFYEHVNEVSSKRKMNEVNSSTEIGQGAGISDPTSKAEKRMHTTQIDKEAYAVMINTSANTLRYESGSISGKRGCNQSEETCGGVIVQSLKIESTNLKASPKHKKTTIAESDMLADMASVCLSDPVNQIAKESISKQKLKMLADADRTSSIDTPQQLVRTRRMTTEFPQIMKQEESWLSDSECTIGESVLELLNIKRKEAKKPLIKERQKPKLLKRNLMSRIDENFVNKRIKEETHPDFSGEKSFRVGLDVSACQPPRKRKKCATPSLVKKNEELSLQVIQKMHDGQMNAYVDEEDERISNIHAAKDTCDKPVLTPCATMDLKLLTMAQLRAMAKARKLTKYSKLNKSDLIKLLEQ</sequence>
<evidence type="ECO:0000259" key="3">
    <source>
        <dbReference type="Pfam" id="PF07498"/>
    </source>
</evidence>
<reference evidence="4 5" key="1">
    <citation type="submission" date="2024-11" db="EMBL/GenBank/DDBJ databases">
        <title>A near-complete genome assembly of Cinchona calisaya.</title>
        <authorList>
            <person name="Lian D.C."/>
            <person name="Zhao X.W."/>
            <person name="Wei L."/>
        </authorList>
    </citation>
    <scope>NUCLEOTIDE SEQUENCE [LARGE SCALE GENOMIC DNA]</scope>
    <source>
        <tissue evidence="4">Nenye</tissue>
    </source>
</reference>
<feature type="coiled-coil region" evidence="1">
    <location>
        <begin position="60"/>
        <end position="127"/>
    </location>
</feature>
<evidence type="ECO:0000256" key="1">
    <source>
        <dbReference type="SAM" id="Coils"/>
    </source>
</evidence>
<evidence type="ECO:0000313" key="5">
    <source>
        <dbReference type="Proteomes" id="UP001630127"/>
    </source>
</evidence>
<dbReference type="InterPro" id="IPR011112">
    <property type="entry name" value="Rho-like_N"/>
</dbReference>
<proteinExistence type="predicted"/>
<gene>
    <name evidence="4" type="ORF">ACH5RR_002860</name>
</gene>
<dbReference type="Pfam" id="PF07498">
    <property type="entry name" value="Rho_N"/>
    <property type="match status" value="1"/>
</dbReference>
<feature type="domain" description="Rho termination factor-like N-terminal" evidence="3">
    <location>
        <begin position="631"/>
        <end position="664"/>
    </location>
</feature>
<evidence type="ECO:0000313" key="4">
    <source>
        <dbReference type="EMBL" id="KAL3534399.1"/>
    </source>
</evidence>
<comment type="caution">
    <text evidence="4">The sequence shown here is derived from an EMBL/GenBank/DDBJ whole genome shotgun (WGS) entry which is preliminary data.</text>
</comment>
<protein>
    <recommendedName>
        <fullName evidence="3">Rho termination factor-like N-terminal domain-containing protein</fullName>
    </recommendedName>
</protein>
<keyword evidence="1" id="KW-0175">Coiled coil</keyword>
<name>A0ABD3ATA9_9GENT</name>